<evidence type="ECO:0000313" key="2">
    <source>
        <dbReference type="EMBL" id="CAL0330482.1"/>
    </source>
</evidence>
<keyword evidence="3" id="KW-1185">Reference proteome</keyword>
<feature type="chain" id="PRO_5043942900" evidence="1">
    <location>
        <begin position="20"/>
        <end position="78"/>
    </location>
</feature>
<dbReference type="AlphaFoldDB" id="A0AAV1Y910"/>
<sequence length="78" mass="9186">MATQAWLLLLLLQMQNAWLSFNLNSQYITGRRERLTLPEFNTPLFSEKIGSFQQGNRENFEHGHTKPIECPMKQLCQF</sequence>
<feature type="signal peptide" evidence="1">
    <location>
        <begin position="1"/>
        <end position="19"/>
    </location>
</feature>
<accession>A0AAV1Y910</accession>
<proteinExistence type="predicted"/>
<evidence type="ECO:0000256" key="1">
    <source>
        <dbReference type="SAM" id="SignalP"/>
    </source>
</evidence>
<keyword evidence="1" id="KW-0732">Signal</keyword>
<dbReference type="Proteomes" id="UP001497480">
    <property type="component" value="Unassembled WGS sequence"/>
</dbReference>
<evidence type="ECO:0000313" key="3">
    <source>
        <dbReference type="Proteomes" id="UP001497480"/>
    </source>
</evidence>
<organism evidence="2 3">
    <name type="scientific">Lupinus luteus</name>
    <name type="common">European yellow lupine</name>
    <dbReference type="NCBI Taxonomy" id="3873"/>
    <lineage>
        <taxon>Eukaryota</taxon>
        <taxon>Viridiplantae</taxon>
        <taxon>Streptophyta</taxon>
        <taxon>Embryophyta</taxon>
        <taxon>Tracheophyta</taxon>
        <taxon>Spermatophyta</taxon>
        <taxon>Magnoliopsida</taxon>
        <taxon>eudicotyledons</taxon>
        <taxon>Gunneridae</taxon>
        <taxon>Pentapetalae</taxon>
        <taxon>rosids</taxon>
        <taxon>fabids</taxon>
        <taxon>Fabales</taxon>
        <taxon>Fabaceae</taxon>
        <taxon>Papilionoideae</taxon>
        <taxon>50 kb inversion clade</taxon>
        <taxon>genistoids sensu lato</taxon>
        <taxon>core genistoids</taxon>
        <taxon>Genisteae</taxon>
        <taxon>Lupinus</taxon>
    </lineage>
</organism>
<dbReference type="EMBL" id="CAXHTB010000022">
    <property type="protein sequence ID" value="CAL0330482.1"/>
    <property type="molecule type" value="Genomic_DNA"/>
</dbReference>
<reference evidence="2 3" key="1">
    <citation type="submission" date="2024-03" db="EMBL/GenBank/DDBJ databases">
        <authorList>
            <person name="Martinez-Hernandez J."/>
        </authorList>
    </citation>
    <scope>NUCLEOTIDE SEQUENCE [LARGE SCALE GENOMIC DNA]</scope>
</reference>
<comment type="caution">
    <text evidence="2">The sequence shown here is derived from an EMBL/GenBank/DDBJ whole genome shotgun (WGS) entry which is preliminary data.</text>
</comment>
<name>A0AAV1Y910_LUPLU</name>
<protein>
    <submittedName>
        <fullName evidence="2">Uncharacterized protein</fullName>
    </submittedName>
</protein>
<gene>
    <name evidence="2" type="ORF">LLUT_LOCUS31542</name>
</gene>